<organism evidence="1">
    <name type="scientific">Siphoviridae sp. ctPrm3</name>
    <dbReference type="NCBI Taxonomy" id="2827864"/>
    <lineage>
        <taxon>Viruses</taxon>
        <taxon>Duplodnaviria</taxon>
        <taxon>Heunggongvirae</taxon>
        <taxon>Uroviricota</taxon>
        <taxon>Caudoviricetes</taxon>
    </lineage>
</organism>
<dbReference type="EMBL" id="BK032870">
    <property type="protein sequence ID" value="DAF64991.1"/>
    <property type="molecule type" value="Genomic_DNA"/>
</dbReference>
<name>A0A8S5TPE6_9CAUD</name>
<reference evidence="1" key="1">
    <citation type="journal article" date="2021" name="Proc. Natl. Acad. Sci. U.S.A.">
        <title>A Catalog of Tens of Thousands of Viruses from Human Metagenomes Reveals Hidden Associations with Chronic Diseases.</title>
        <authorList>
            <person name="Tisza M.J."/>
            <person name="Buck C.B."/>
        </authorList>
    </citation>
    <scope>NUCLEOTIDE SEQUENCE</scope>
    <source>
        <strain evidence="1">CtPrm3</strain>
    </source>
</reference>
<proteinExistence type="predicted"/>
<sequence>MGLFSSFIKAILTSNGASVSARTPAAEGMSDSAAVFTRNGRHPAARVIDIDGDTEKVIYTYLGIVFKEVKKGAVFYVAPLGFDTVIHSKSTGTTTDTGAFGDTPLAYKGRTFGLTSSCLGFLKEMVAAGFKVQVKVKKIGMYSAGIPELVTMTADPRLLKQWWERQKITAEPVPFSEENELHINEERYRTRISEIRQNRTGIELHETSNEVWIDVTEHNWIAGTPPIGDLSFTPSFEIIPTPKGSSAKPHIRILVGKEPLVEINASNHKVYKQLTEYKERKCRACYMYDYFQDGSNATKLYLVFD</sequence>
<protein>
    <submittedName>
        <fullName evidence="1">Uncharacterized protein</fullName>
    </submittedName>
</protein>
<accession>A0A8S5TPE6</accession>
<evidence type="ECO:0000313" key="1">
    <source>
        <dbReference type="EMBL" id="DAF64991.1"/>
    </source>
</evidence>